<name>A0A9P8TW26_9HYPO</name>
<dbReference type="PANTHER" id="PTHR24305">
    <property type="entry name" value="CYTOCHROME P450"/>
    <property type="match status" value="1"/>
</dbReference>
<evidence type="ECO:0000313" key="4">
    <source>
        <dbReference type="EMBL" id="KAH6607013.1"/>
    </source>
</evidence>
<gene>
    <name evidence="4" type="ORF">Trco_006166</name>
</gene>
<dbReference type="InterPro" id="IPR050121">
    <property type="entry name" value="Cytochrome_P450_monoxygenase"/>
</dbReference>
<protein>
    <submittedName>
        <fullName evidence="4">Cytochrome p450</fullName>
    </submittedName>
</protein>
<keyword evidence="1" id="KW-0349">Heme</keyword>
<dbReference type="InterPro" id="IPR002401">
    <property type="entry name" value="Cyt_P450_E_grp-I"/>
</dbReference>
<evidence type="ECO:0000256" key="3">
    <source>
        <dbReference type="ARBA" id="ARBA00023004"/>
    </source>
</evidence>
<evidence type="ECO:0000256" key="2">
    <source>
        <dbReference type="ARBA" id="ARBA00022723"/>
    </source>
</evidence>
<dbReference type="GO" id="GO:0004497">
    <property type="term" value="F:monooxygenase activity"/>
    <property type="evidence" value="ECO:0007669"/>
    <property type="project" value="InterPro"/>
</dbReference>
<dbReference type="EMBL" id="JAIWOZ010000004">
    <property type="protein sequence ID" value="KAH6607013.1"/>
    <property type="molecule type" value="Genomic_DNA"/>
</dbReference>
<proteinExistence type="predicted"/>
<dbReference type="InterPro" id="IPR001128">
    <property type="entry name" value="Cyt_P450"/>
</dbReference>
<dbReference type="Pfam" id="PF00067">
    <property type="entry name" value="p450"/>
    <property type="match status" value="1"/>
</dbReference>
<dbReference type="GO" id="GO:0005506">
    <property type="term" value="F:iron ion binding"/>
    <property type="evidence" value="ECO:0007669"/>
    <property type="project" value="InterPro"/>
</dbReference>
<dbReference type="InterPro" id="IPR036396">
    <property type="entry name" value="Cyt_P450_sf"/>
</dbReference>
<dbReference type="Proteomes" id="UP000827724">
    <property type="component" value="Unassembled WGS sequence"/>
</dbReference>
<organism evidence="4 5">
    <name type="scientific">Trichoderma cornu-damae</name>
    <dbReference type="NCBI Taxonomy" id="654480"/>
    <lineage>
        <taxon>Eukaryota</taxon>
        <taxon>Fungi</taxon>
        <taxon>Dikarya</taxon>
        <taxon>Ascomycota</taxon>
        <taxon>Pezizomycotina</taxon>
        <taxon>Sordariomycetes</taxon>
        <taxon>Hypocreomycetidae</taxon>
        <taxon>Hypocreales</taxon>
        <taxon>Hypocreaceae</taxon>
        <taxon>Trichoderma</taxon>
    </lineage>
</organism>
<accession>A0A9P8TW26</accession>
<dbReference type="PRINTS" id="PR00463">
    <property type="entry name" value="EP450I"/>
</dbReference>
<dbReference type="PANTHER" id="PTHR24305:SF147">
    <property type="entry name" value="P450, PUTATIVE (EUROFUNG)-RELATED"/>
    <property type="match status" value="1"/>
</dbReference>
<reference evidence="4" key="1">
    <citation type="submission" date="2021-08" db="EMBL/GenBank/DDBJ databases">
        <title>Chromosome-Level Trichoderma cornu-damae using Hi-C Data.</title>
        <authorList>
            <person name="Kim C.S."/>
        </authorList>
    </citation>
    <scope>NUCLEOTIDE SEQUENCE</scope>
    <source>
        <strain evidence="4">KA19-0412C</strain>
    </source>
</reference>
<evidence type="ECO:0000256" key="1">
    <source>
        <dbReference type="ARBA" id="ARBA00022617"/>
    </source>
</evidence>
<dbReference type="GO" id="GO:0016705">
    <property type="term" value="F:oxidoreductase activity, acting on paired donors, with incorporation or reduction of molecular oxygen"/>
    <property type="evidence" value="ECO:0007669"/>
    <property type="project" value="InterPro"/>
</dbReference>
<dbReference type="Gene3D" id="1.10.630.10">
    <property type="entry name" value="Cytochrome P450"/>
    <property type="match status" value="2"/>
</dbReference>
<comment type="caution">
    <text evidence="4">The sequence shown here is derived from an EMBL/GenBank/DDBJ whole genome shotgun (WGS) entry which is preliminary data.</text>
</comment>
<sequence>MTIGPVVRINPHELHCNDPKFLDTLYPSGVKNREKAMTFTRDHQLHRKRRATLIKFFSRSRILKLQDDIQARVQKLCDKLLASRGGKGSLAQSSHMFPIDRIKRLDNKDFEKQRETVFSSMLQYDLPASEKSTERLAADAAVLLNAGTDTTARTLSVLTFYLLDKPQICAKVRTELETIVEDPTHLPQQEVLEKLPYLSGVILGKVSDSAWRFWKDASVAPDEDMVYRGVWNSTDVTYVIPRGWAIGTSSPLIHTHESISLSLWSSYQKRWLDENNHRRRDLEDHPLYPFGKGSRED</sequence>
<evidence type="ECO:0000313" key="5">
    <source>
        <dbReference type="Proteomes" id="UP000827724"/>
    </source>
</evidence>
<keyword evidence="3" id="KW-0408">Iron</keyword>
<keyword evidence="5" id="KW-1185">Reference proteome</keyword>
<dbReference type="GO" id="GO:0020037">
    <property type="term" value="F:heme binding"/>
    <property type="evidence" value="ECO:0007669"/>
    <property type="project" value="InterPro"/>
</dbReference>
<dbReference type="OrthoDB" id="3945418at2759"/>
<keyword evidence="2" id="KW-0479">Metal-binding</keyword>
<dbReference type="SUPFAM" id="SSF48264">
    <property type="entry name" value="Cytochrome P450"/>
    <property type="match status" value="1"/>
</dbReference>
<dbReference type="AlphaFoldDB" id="A0A9P8TW26"/>